<proteinExistence type="predicted"/>
<dbReference type="InterPro" id="IPR010281">
    <property type="entry name" value="DUF885"/>
</dbReference>
<protein>
    <submittedName>
        <fullName evidence="2">DUF885 domain-containing protein</fullName>
    </submittedName>
</protein>
<name>A0A2W5ADW5_9SPHN</name>
<dbReference type="AlphaFoldDB" id="A0A2W5ADW5"/>
<dbReference type="PROSITE" id="PS51318">
    <property type="entry name" value="TAT"/>
    <property type="match status" value="1"/>
</dbReference>
<keyword evidence="1" id="KW-0732">Signal</keyword>
<accession>A0A2W5ADW5</accession>
<reference evidence="2 3" key="1">
    <citation type="submission" date="2017-08" db="EMBL/GenBank/DDBJ databases">
        <title>Infants hospitalized years apart are colonized by the same room-sourced microbial strains.</title>
        <authorList>
            <person name="Brooks B."/>
            <person name="Olm M.R."/>
            <person name="Firek B.A."/>
            <person name="Baker R."/>
            <person name="Thomas B.C."/>
            <person name="Morowitz M.J."/>
            <person name="Banfield J.F."/>
        </authorList>
    </citation>
    <scope>NUCLEOTIDE SEQUENCE [LARGE SCALE GENOMIC DNA]</scope>
    <source>
        <strain evidence="2">S2_018_000_R2_101</strain>
    </source>
</reference>
<gene>
    <name evidence="2" type="ORF">DI623_06365</name>
</gene>
<feature type="signal peptide" evidence="1">
    <location>
        <begin position="1"/>
        <end position="27"/>
    </location>
</feature>
<dbReference type="PANTHER" id="PTHR33361:SF2">
    <property type="entry name" value="DUF885 DOMAIN-CONTAINING PROTEIN"/>
    <property type="match status" value="1"/>
</dbReference>
<sequence length="609" mass="65662">MIVSRRGFILSSAALGVMAGMEWPAFAAIDPKLAAVFDAIANDLLNDSPEGLSFLGLDSGDRAWARARLGDRSAAARAKTFTDVAKYQQMLASVPRASLQGHDGLLYDSVAYEMANGAAGKRFAYGSVGPFGGGTPYVISQQDGSYQQIPEFLDSVHRIEAKADAEAYLSRLAAFATVLDQETTQFNHDLGLGVLPPSFLLDTAIGQMKALRAVEAGKSRMVASIARRTREKGIEGDWAARATKIVSDAVYPALDRQIAAVVAARPKATADAGAWKLPDGGAYYDWALQYATSTDLTPDQIHQMGIDQGRELDAHMDAVLKSQGMTTGTVGERLTALTKDPKQLFANTDAGKAEAVAYVQENINELRALLPRISHMNLKAGIQVKRVPTDIESGAALGYMNPASLDGARPAIYYINLKDTANWPKFTIPSLSAHEGLPGHAWEGAYTAEHRDDVPLIHSLMGFNAYTEGWALYAEQLVDELGFYEKNPLGRLGMYQALRFRASRLVVDTGLNAKKWSREQAIDYLASTTGRARVACTSEIDRYCASPGQACGYKVGHTEIVRLREKAKAELGAKYDVRDFNDAVIQTGAVPLAVLGTGIDAYIAAKKAG</sequence>
<dbReference type="InterPro" id="IPR006311">
    <property type="entry name" value="TAT_signal"/>
</dbReference>
<evidence type="ECO:0000256" key="1">
    <source>
        <dbReference type="SAM" id="SignalP"/>
    </source>
</evidence>
<evidence type="ECO:0000313" key="3">
    <source>
        <dbReference type="Proteomes" id="UP000249066"/>
    </source>
</evidence>
<feature type="chain" id="PRO_5015908485" evidence="1">
    <location>
        <begin position="28"/>
        <end position="609"/>
    </location>
</feature>
<comment type="caution">
    <text evidence="2">The sequence shown here is derived from an EMBL/GenBank/DDBJ whole genome shotgun (WGS) entry which is preliminary data.</text>
</comment>
<dbReference type="Proteomes" id="UP000249066">
    <property type="component" value="Unassembled WGS sequence"/>
</dbReference>
<dbReference type="Pfam" id="PF05960">
    <property type="entry name" value="DUF885"/>
    <property type="match status" value="1"/>
</dbReference>
<organism evidence="2 3">
    <name type="scientific">Sphingomonas sanxanigenens</name>
    <dbReference type="NCBI Taxonomy" id="397260"/>
    <lineage>
        <taxon>Bacteria</taxon>
        <taxon>Pseudomonadati</taxon>
        <taxon>Pseudomonadota</taxon>
        <taxon>Alphaproteobacteria</taxon>
        <taxon>Sphingomonadales</taxon>
        <taxon>Sphingomonadaceae</taxon>
        <taxon>Sphingomonas</taxon>
    </lineage>
</organism>
<evidence type="ECO:0000313" key="2">
    <source>
        <dbReference type="EMBL" id="PZO90519.1"/>
    </source>
</evidence>
<dbReference type="PANTHER" id="PTHR33361">
    <property type="entry name" value="GLR0591 PROTEIN"/>
    <property type="match status" value="1"/>
</dbReference>
<dbReference type="EMBL" id="QFNN01000026">
    <property type="protein sequence ID" value="PZO90519.1"/>
    <property type="molecule type" value="Genomic_DNA"/>
</dbReference>